<dbReference type="GO" id="GO:0016887">
    <property type="term" value="F:ATP hydrolysis activity"/>
    <property type="evidence" value="ECO:0007669"/>
    <property type="project" value="InterPro"/>
</dbReference>
<name>A0A7M7JC27_VARDE</name>
<dbReference type="GeneID" id="111245556"/>
<keyword evidence="5" id="KW-1185">Reference proteome</keyword>
<keyword evidence="3" id="KW-0067">ATP-binding</keyword>
<keyword evidence="2" id="KW-0547">Nucleotide-binding</keyword>
<dbReference type="AlphaFoldDB" id="A0A7M7JC27"/>
<evidence type="ECO:0000313" key="5">
    <source>
        <dbReference type="Proteomes" id="UP000594260"/>
    </source>
</evidence>
<dbReference type="Pfam" id="PF03969">
    <property type="entry name" value="AFG1_ATPase"/>
    <property type="match status" value="1"/>
</dbReference>
<dbReference type="InParanoid" id="A0A7M7JC27"/>
<dbReference type="EnsemblMetazoa" id="XM_022794055">
    <property type="protein sequence ID" value="XP_022649790"/>
    <property type="gene ID" value="LOC111245556"/>
</dbReference>
<reference evidence="4" key="1">
    <citation type="submission" date="2021-01" db="UniProtKB">
        <authorList>
            <consortium name="EnsemblMetazoa"/>
        </authorList>
    </citation>
    <scope>IDENTIFICATION</scope>
</reference>
<dbReference type="Gene3D" id="3.40.50.300">
    <property type="entry name" value="P-loop containing nucleotide triphosphate hydrolases"/>
    <property type="match status" value="1"/>
</dbReference>
<dbReference type="InterPro" id="IPR005654">
    <property type="entry name" value="ATPase_AFG1-like"/>
</dbReference>
<evidence type="ECO:0000256" key="1">
    <source>
        <dbReference type="ARBA" id="ARBA00010322"/>
    </source>
</evidence>
<evidence type="ECO:0000313" key="4">
    <source>
        <dbReference type="EnsemblMetazoa" id="XP_022649790"/>
    </source>
</evidence>
<dbReference type="RefSeq" id="XP_022649790.1">
    <property type="nucleotide sequence ID" value="XM_022794055.1"/>
</dbReference>
<organism evidence="4 5">
    <name type="scientific">Varroa destructor</name>
    <name type="common">Honeybee mite</name>
    <dbReference type="NCBI Taxonomy" id="109461"/>
    <lineage>
        <taxon>Eukaryota</taxon>
        <taxon>Metazoa</taxon>
        <taxon>Ecdysozoa</taxon>
        <taxon>Arthropoda</taxon>
        <taxon>Chelicerata</taxon>
        <taxon>Arachnida</taxon>
        <taxon>Acari</taxon>
        <taxon>Parasitiformes</taxon>
        <taxon>Mesostigmata</taxon>
        <taxon>Gamasina</taxon>
        <taxon>Dermanyssoidea</taxon>
        <taxon>Varroidae</taxon>
        <taxon>Varroa</taxon>
    </lineage>
</organism>
<dbReference type="FunCoup" id="A0A7M7JC27">
    <property type="interactions" value="2003"/>
</dbReference>
<evidence type="ECO:0000256" key="3">
    <source>
        <dbReference type="ARBA" id="ARBA00022840"/>
    </source>
</evidence>
<evidence type="ECO:0000256" key="2">
    <source>
        <dbReference type="ARBA" id="ARBA00022741"/>
    </source>
</evidence>
<dbReference type="NCBIfam" id="NF040713">
    <property type="entry name" value="ZapE"/>
    <property type="match status" value="1"/>
</dbReference>
<dbReference type="KEGG" id="vde:111245556"/>
<protein>
    <recommendedName>
        <fullName evidence="6">AFG1-like ATPase</fullName>
    </recommendedName>
</protein>
<sequence length="430" mass="50072">MVRTQLTALIRLYSTILKSSRDGVLGKYCERVQKGKIEKDENQLRVAQLLQDLQDQLRMYEIQPKTIFSKWFKKELVKPKGIYIYGAVGRGKTMLMDLFYDCIEKPQKKQRQHFHSFMLDVHNRIHEWKKRSQVGRKDDSYDPIPPVAAEISEKNTLICLDEFQVTDIADAMILKRLFDHIFRNGTILVATSNRQPDDLYKNGLQRSNFVPFIDILKQNCHSVMLDSGIDYRSKIFGTSDRPFYFIKGQCDADAELDRLWKIVCTHETDTVRPRTIIIKGRNVTFKKCCGQVLDATFEELCDRPLGAVDYVYLSQIFHTIFIRDIPRLTIKQKSQARRFITLIDTLYDHHVRVVCSAETDTAHLFIGATDKVVVTDENRMLMSDLGLESAQELGSIYSGEEEMFAFDRTVSRLNQMQTSQYWKQTIHEHN</sequence>
<accession>A0A7M7JC27</accession>
<proteinExistence type="inferred from homology"/>
<dbReference type="OMA" id="ARRFINM"/>
<comment type="similarity">
    <text evidence="1">Belongs to the AFG1 ATPase family.</text>
</comment>
<dbReference type="Proteomes" id="UP000594260">
    <property type="component" value="Unplaced"/>
</dbReference>
<dbReference type="PANTHER" id="PTHR12169:SF6">
    <property type="entry name" value="AFG1-LIKE ATPASE"/>
    <property type="match status" value="1"/>
</dbReference>
<dbReference type="PANTHER" id="PTHR12169">
    <property type="entry name" value="ATPASE N2B"/>
    <property type="match status" value="1"/>
</dbReference>
<dbReference type="InterPro" id="IPR027417">
    <property type="entry name" value="P-loop_NTPase"/>
</dbReference>
<dbReference type="GO" id="GO:0005524">
    <property type="term" value="F:ATP binding"/>
    <property type="evidence" value="ECO:0007669"/>
    <property type="project" value="UniProtKB-KW"/>
</dbReference>
<evidence type="ECO:0008006" key="6">
    <source>
        <dbReference type="Google" id="ProtNLM"/>
    </source>
</evidence>
<dbReference type="GO" id="GO:0005739">
    <property type="term" value="C:mitochondrion"/>
    <property type="evidence" value="ECO:0007669"/>
    <property type="project" value="TreeGrafter"/>
</dbReference>
<dbReference type="SUPFAM" id="SSF52540">
    <property type="entry name" value="P-loop containing nucleoside triphosphate hydrolases"/>
    <property type="match status" value="1"/>
</dbReference>
<dbReference type="OrthoDB" id="548867at2759"/>